<evidence type="ECO:0000313" key="2">
    <source>
        <dbReference type="Proteomes" id="UP000284853"/>
    </source>
</evidence>
<sequence length="126" mass="13867">MSLIQNILGSLGLTDQISDELKGVVEWVEQQGGIHSIVNRLQNGEFSDIVKSWLSDDKNMAISSELVQKMLNTSEINQLADHLGINFNDASKLLAECLPQLVNMASSNGKMNENTDLIDNLSKISH</sequence>
<evidence type="ECO:0008006" key="3">
    <source>
        <dbReference type="Google" id="ProtNLM"/>
    </source>
</evidence>
<gene>
    <name evidence="1" type="ORF">CKQ54_22810</name>
</gene>
<protein>
    <recommendedName>
        <fullName evidence="3">DUF937 domain-containing protein</fullName>
    </recommendedName>
</protein>
<organism evidence="1 2">
    <name type="scientific">Rahnella variigena</name>
    <dbReference type="NCBI Taxonomy" id="574964"/>
    <lineage>
        <taxon>Bacteria</taxon>
        <taxon>Pseudomonadati</taxon>
        <taxon>Pseudomonadota</taxon>
        <taxon>Gammaproteobacteria</taxon>
        <taxon>Enterobacterales</taxon>
        <taxon>Yersiniaceae</taxon>
        <taxon>Rahnella</taxon>
    </lineage>
</organism>
<dbReference type="GeneID" id="302711637"/>
<evidence type="ECO:0000313" key="1">
    <source>
        <dbReference type="EMBL" id="RKF66236.1"/>
    </source>
</evidence>
<dbReference type="InterPro" id="IPR045372">
    <property type="entry name" value="YidB"/>
</dbReference>
<dbReference type="RefSeq" id="WP_120162283.1">
    <property type="nucleotide sequence ID" value="NZ_NSDJ01000002.1"/>
</dbReference>
<dbReference type="Pfam" id="PF20159">
    <property type="entry name" value="YidB"/>
    <property type="match status" value="1"/>
</dbReference>
<name>A0ABX9PPR6_9GAMM</name>
<accession>A0ABX9PPR6</accession>
<dbReference type="Gene3D" id="1.10.10.690">
    <property type="entry name" value="YidB-like"/>
    <property type="match status" value="1"/>
</dbReference>
<dbReference type="Proteomes" id="UP000284853">
    <property type="component" value="Unassembled WGS sequence"/>
</dbReference>
<reference evidence="1 2" key="1">
    <citation type="submission" date="2017-08" db="EMBL/GenBank/DDBJ databases">
        <title>Comparative genomics of bacteria isolated from necrotic lesions of AOD affected trees.</title>
        <authorList>
            <person name="Doonan J."/>
            <person name="Denman S."/>
            <person name="Mcdonald J.E."/>
        </authorList>
    </citation>
    <scope>NUCLEOTIDE SEQUENCE [LARGE SCALE GENOMIC DNA]</scope>
    <source>
        <strain evidence="1 2">CIP 105588</strain>
    </source>
</reference>
<dbReference type="EMBL" id="NSDJ01000002">
    <property type="protein sequence ID" value="RKF66236.1"/>
    <property type="molecule type" value="Genomic_DNA"/>
</dbReference>
<keyword evidence="2" id="KW-1185">Reference proteome</keyword>
<proteinExistence type="predicted"/>
<comment type="caution">
    <text evidence="1">The sequence shown here is derived from an EMBL/GenBank/DDBJ whole genome shotgun (WGS) entry which is preliminary data.</text>
</comment>
<dbReference type="SUPFAM" id="SSF140804">
    <property type="entry name" value="YidB-like"/>
    <property type="match status" value="1"/>
</dbReference>
<dbReference type="InterPro" id="IPR027405">
    <property type="entry name" value="YidB-like"/>
</dbReference>